<sequence length="183" mass="19011">MSSFDRSLRRASAVLALAGLALAGCTSGPLYGTNGLSPDSTLAAADTRGRIRGLVAIPTPVDRTTQLVRNALLTRLNGGDAVSGAPYELRLVATGTQRSAVIEPISGLPTAAIYTMTVSYQIVRLSDNRVIDAGTRSSQAPYDQSAQLFAADRAATNARAEAAQDVARKVELAVAAALRRVVG</sequence>
<name>A0ACD4NPC4_9HYPH</name>
<dbReference type="Proteomes" id="UP001163223">
    <property type="component" value="Chromosome"/>
</dbReference>
<organism evidence="1 2">
    <name type="scientific">Antarcticirhabdus aurantiaca</name>
    <dbReference type="NCBI Taxonomy" id="2606717"/>
    <lineage>
        <taxon>Bacteria</taxon>
        <taxon>Pseudomonadati</taxon>
        <taxon>Pseudomonadota</taxon>
        <taxon>Alphaproteobacteria</taxon>
        <taxon>Hyphomicrobiales</taxon>
        <taxon>Aurantimonadaceae</taxon>
        <taxon>Antarcticirhabdus</taxon>
    </lineage>
</organism>
<accession>A0ACD4NPC4</accession>
<reference evidence="1" key="1">
    <citation type="submission" date="2022-11" db="EMBL/GenBank/DDBJ databases">
        <title>beta-Carotene-producing bacterium, Jeongeuplla avenae sp. nov., alleviates the salt stress of Arabidopsis seedlings.</title>
        <authorList>
            <person name="Jiang L."/>
            <person name="Lee J."/>
        </authorList>
    </citation>
    <scope>NUCLEOTIDE SEQUENCE</scope>
    <source>
        <strain evidence="1">DY_R2A_6</strain>
    </source>
</reference>
<proteinExistence type="predicted"/>
<protein>
    <submittedName>
        <fullName evidence="1">Uncharacterized protein</fullName>
    </submittedName>
</protein>
<dbReference type="EMBL" id="CP113520">
    <property type="protein sequence ID" value="WAJ28635.1"/>
    <property type="molecule type" value="Genomic_DNA"/>
</dbReference>
<keyword evidence="2" id="KW-1185">Reference proteome</keyword>
<gene>
    <name evidence="1" type="ORF">OXU80_28205</name>
</gene>
<evidence type="ECO:0000313" key="2">
    <source>
        <dbReference type="Proteomes" id="UP001163223"/>
    </source>
</evidence>
<evidence type="ECO:0000313" key="1">
    <source>
        <dbReference type="EMBL" id="WAJ28635.1"/>
    </source>
</evidence>